<keyword evidence="4" id="KW-0132">Cell division</keyword>
<evidence type="ECO:0000256" key="1">
    <source>
        <dbReference type="ARBA" id="ARBA00004496"/>
    </source>
</evidence>
<dbReference type="GO" id="GO:0000917">
    <property type="term" value="P:division septum assembly"/>
    <property type="evidence" value="ECO:0007669"/>
    <property type="project" value="UniProtKB-KW"/>
</dbReference>
<evidence type="ECO:0000256" key="8">
    <source>
        <dbReference type="ARBA" id="ARBA00026068"/>
    </source>
</evidence>
<comment type="subunit">
    <text evidence="8">Homodimer. Interacts with FtsZ.</text>
</comment>
<sequence length="119" mass="13916">MDKVDTKTRTTVKIRGREYVMKASESEEYIHKVAIYVDRKMEDIEKINPNLSTTMLAILTALNVADELLKERERTSKLEKEIQRLKDALSRSPQLYDINQKYKKTERQDQAPGSEQRNA</sequence>
<dbReference type="Pfam" id="PF05164">
    <property type="entry name" value="ZapA"/>
    <property type="match status" value="1"/>
</dbReference>
<dbReference type="eggNOG" id="COG3027">
    <property type="taxonomic scope" value="Bacteria"/>
</dbReference>
<evidence type="ECO:0000313" key="11">
    <source>
        <dbReference type="EMBL" id="AEE96908.1"/>
    </source>
</evidence>
<dbReference type="STRING" id="697281.Mahau_1727"/>
<dbReference type="GO" id="GO:0005829">
    <property type="term" value="C:cytosol"/>
    <property type="evidence" value="ECO:0007669"/>
    <property type="project" value="TreeGrafter"/>
</dbReference>
<reference evidence="11 12" key="2">
    <citation type="journal article" date="2011" name="Stand. Genomic Sci.">
        <title>Complete genome sequence of Mahella australiensis type strain (50-1 BON).</title>
        <authorList>
            <person name="Sikorski J."/>
            <person name="Teshima H."/>
            <person name="Nolan M."/>
            <person name="Lucas S."/>
            <person name="Hammon N."/>
            <person name="Deshpande S."/>
            <person name="Cheng J.F."/>
            <person name="Pitluck S."/>
            <person name="Liolios K."/>
            <person name="Pagani I."/>
            <person name="Ivanova N."/>
            <person name="Huntemann M."/>
            <person name="Mavromatis K."/>
            <person name="Ovchinikova G."/>
            <person name="Pati A."/>
            <person name="Tapia R."/>
            <person name="Han C."/>
            <person name="Goodwin L."/>
            <person name="Chen A."/>
            <person name="Palaniappan K."/>
            <person name="Land M."/>
            <person name="Hauser L."/>
            <person name="Ngatchou-Djao O.D."/>
            <person name="Rohde M."/>
            <person name="Pukall R."/>
            <person name="Spring S."/>
            <person name="Abt B."/>
            <person name="Goker M."/>
            <person name="Detter J.C."/>
            <person name="Woyke T."/>
            <person name="Bristow J."/>
            <person name="Markowitz V."/>
            <person name="Hugenholtz P."/>
            <person name="Eisen J.A."/>
            <person name="Kyrpides N.C."/>
            <person name="Klenk H.P."/>
            <person name="Lapidus A."/>
        </authorList>
    </citation>
    <scope>NUCLEOTIDE SEQUENCE [LARGE SCALE GENOMIC DNA]</scope>
    <source>
        <strain evidence="12">DSM 15567 / CIP 107919 / 50-1 BON</strain>
    </source>
</reference>
<dbReference type="InterPro" id="IPR053712">
    <property type="entry name" value="Bac_CellDiv_Activator"/>
</dbReference>
<dbReference type="Proteomes" id="UP000008457">
    <property type="component" value="Chromosome"/>
</dbReference>
<evidence type="ECO:0000256" key="4">
    <source>
        <dbReference type="ARBA" id="ARBA00022618"/>
    </source>
</evidence>
<name>F4A074_MAHA5</name>
<dbReference type="HOGENOM" id="CLU_116623_4_0_9"/>
<proteinExistence type="predicted"/>
<dbReference type="GO" id="GO:0043093">
    <property type="term" value="P:FtsZ-dependent cytokinesis"/>
    <property type="evidence" value="ECO:0007669"/>
    <property type="project" value="TreeGrafter"/>
</dbReference>
<dbReference type="InterPro" id="IPR036192">
    <property type="entry name" value="Cell_div_ZapA-like_sf"/>
</dbReference>
<dbReference type="SUPFAM" id="SSF102829">
    <property type="entry name" value="Cell division protein ZapA-like"/>
    <property type="match status" value="1"/>
</dbReference>
<dbReference type="OrthoDB" id="9808604at2"/>
<evidence type="ECO:0000256" key="9">
    <source>
        <dbReference type="ARBA" id="ARBA00033158"/>
    </source>
</evidence>
<evidence type="ECO:0000256" key="3">
    <source>
        <dbReference type="ARBA" id="ARBA00022490"/>
    </source>
</evidence>
<evidence type="ECO:0000313" key="12">
    <source>
        <dbReference type="Proteomes" id="UP000008457"/>
    </source>
</evidence>
<dbReference type="Gene3D" id="6.10.250.790">
    <property type="match status" value="1"/>
</dbReference>
<keyword evidence="5" id="KW-0717">Septation</keyword>
<accession>F4A074</accession>
<dbReference type="AlphaFoldDB" id="F4A074"/>
<evidence type="ECO:0000256" key="5">
    <source>
        <dbReference type="ARBA" id="ARBA00023210"/>
    </source>
</evidence>
<comment type="function">
    <text evidence="7">Activator of cell division through the inhibition of FtsZ GTPase activity, therefore promoting FtsZ assembly into bundles of protofilaments necessary for the formation of the division Z ring. It is recruited early at mid-cell but it is not essential for cell division.</text>
</comment>
<keyword evidence="3" id="KW-0963">Cytoplasm</keyword>
<evidence type="ECO:0000256" key="7">
    <source>
        <dbReference type="ARBA" id="ARBA00024910"/>
    </source>
</evidence>
<dbReference type="RefSeq" id="WP_013781336.1">
    <property type="nucleotide sequence ID" value="NC_015520.1"/>
</dbReference>
<keyword evidence="6" id="KW-0131">Cell cycle</keyword>
<dbReference type="GO" id="GO:0032153">
    <property type="term" value="C:cell division site"/>
    <property type="evidence" value="ECO:0007669"/>
    <property type="project" value="TreeGrafter"/>
</dbReference>
<dbReference type="GO" id="GO:0030428">
    <property type="term" value="C:cell septum"/>
    <property type="evidence" value="ECO:0007669"/>
    <property type="project" value="TreeGrafter"/>
</dbReference>
<reference evidence="12" key="1">
    <citation type="submission" date="2010-11" db="EMBL/GenBank/DDBJ databases">
        <title>The complete genome of Mahella australiensis DSM 15567.</title>
        <authorList>
            <consortium name="US DOE Joint Genome Institute (JGI-PGF)"/>
            <person name="Lucas S."/>
            <person name="Copeland A."/>
            <person name="Lapidus A."/>
            <person name="Bruce D."/>
            <person name="Goodwin L."/>
            <person name="Pitluck S."/>
            <person name="Kyrpides N."/>
            <person name="Mavromatis K."/>
            <person name="Pagani I."/>
            <person name="Ivanova N."/>
            <person name="Teshima H."/>
            <person name="Brettin T."/>
            <person name="Detter J.C."/>
            <person name="Han C."/>
            <person name="Tapia R."/>
            <person name="Land M."/>
            <person name="Hauser L."/>
            <person name="Markowitz V."/>
            <person name="Cheng J.-F."/>
            <person name="Hugenholtz P."/>
            <person name="Woyke T."/>
            <person name="Wu D."/>
            <person name="Spring S."/>
            <person name="Pukall R."/>
            <person name="Steenblock K."/>
            <person name="Schneider S."/>
            <person name="Klenk H.-P."/>
            <person name="Eisen J.A."/>
        </authorList>
    </citation>
    <scope>NUCLEOTIDE SEQUENCE [LARGE SCALE GENOMIC DNA]</scope>
    <source>
        <strain evidence="12">DSM 15567 / CIP 107919 / 50-1 BON</strain>
    </source>
</reference>
<protein>
    <recommendedName>
        <fullName evidence="2">Cell division protein ZapA</fullName>
    </recommendedName>
    <alternativeName>
        <fullName evidence="9">Z ring-associated protein ZapA</fullName>
    </alternativeName>
</protein>
<dbReference type="EMBL" id="CP002360">
    <property type="protein sequence ID" value="AEE96908.1"/>
    <property type="molecule type" value="Genomic_DNA"/>
</dbReference>
<dbReference type="PANTHER" id="PTHR34981">
    <property type="entry name" value="CELL DIVISION PROTEIN ZAPA"/>
    <property type="match status" value="1"/>
</dbReference>
<evidence type="ECO:0000256" key="6">
    <source>
        <dbReference type="ARBA" id="ARBA00023306"/>
    </source>
</evidence>
<dbReference type="PANTHER" id="PTHR34981:SF1">
    <property type="entry name" value="CELL DIVISION PROTEIN ZAPA"/>
    <property type="match status" value="1"/>
</dbReference>
<dbReference type="InterPro" id="IPR007838">
    <property type="entry name" value="Cell_div_ZapA-like"/>
</dbReference>
<comment type="subcellular location">
    <subcellularLocation>
        <location evidence="1">Cytoplasm</location>
    </subcellularLocation>
</comment>
<organism evidence="11 12">
    <name type="scientific">Mahella australiensis (strain DSM 15567 / CIP 107919 / 50-1 BON)</name>
    <dbReference type="NCBI Taxonomy" id="697281"/>
    <lineage>
        <taxon>Bacteria</taxon>
        <taxon>Bacillati</taxon>
        <taxon>Bacillota</taxon>
        <taxon>Clostridia</taxon>
        <taxon>Thermoanaerobacterales</taxon>
        <taxon>Thermoanaerobacterales Family IV. Incertae Sedis</taxon>
        <taxon>Mahella</taxon>
    </lineage>
</organism>
<evidence type="ECO:0000256" key="10">
    <source>
        <dbReference type="SAM" id="MobiDB-lite"/>
    </source>
</evidence>
<feature type="region of interest" description="Disordered" evidence="10">
    <location>
        <begin position="96"/>
        <end position="119"/>
    </location>
</feature>
<evidence type="ECO:0000256" key="2">
    <source>
        <dbReference type="ARBA" id="ARBA00015195"/>
    </source>
</evidence>
<dbReference type="GO" id="GO:0000921">
    <property type="term" value="P:septin ring assembly"/>
    <property type="evidence" value="ECO:0007669"/>
    <property type="project" value="TreeGrafter"/>
</dbReference>
<gene>
    <name evidence="11" type="ordered locus">Mahau_1727</name>
</gene>
<keyword evidence="12" id="KW-1185">Reference proteome</keyword>
<dbReference type="KEGG" id="mas:Mahau_1727"/>